<dbReference type="InterPro" id="IPR015943">
    <property type="entry name" value="WD40/YVTN_repeat-like_dom_sf"/>
</dbReference>
<keyword evidence="2" id="KW-0539">Nucleus</keyword>
<keyword evidence="7" id="KW-1185">Reference proteome</keyword>
<comment type="similarity">
    <text evidence="3">Belongs to the UTP5 family.</text>
</comment>
<evidence type="ECO:0000313" key="7">
    <source>
        <dbReference type="Proteomes" id="UP000319663"/>
    </source>
</evidence>
<gene>
    <name evidence="6" type="primary">UTP5</name>
    <name evidence="6" type="ORF">MPDQ_003703</name>
</gene>
<dbReference type="PANTHER" id="PTHR44267">
    <property type="entry name" value="WD REPEAT-CONTAINING PROTEIN 43"/>
    <property type="match status" value="1"/>
</dbReference>
<dbReference type="STRING" id="5098.A0A507QMS1"/>
<dbReference type="Pfam" id="PF04003">
    <property type="entry name" value="Utp12"/>
    <property type="match status" value="1"/>
</dbReference>
<dbReference type="InterPro" id="IPR036322">
    <property type="entry name" value="WD40_repeat_dom_sf"/>
</dbReference>
<feature type="domain" description="Small-subunit processome Utp12" evidence="5">
    <location>
        <begin position="577"/>
        <end position="680"/>
    </location>
</feature>
<feature type="compositionally biased region" description="Acidic residues" evidence="4">
    <location>
        <begin position="827"/>
        <end position="839"/>
    </location>
</feature>
<feature type="region of interest" description="Disordered" evidence="4">
    <location>
        <begin position="709"/>
        <end position="862"/>
    </location>
</feature>
<dbReference type="PANTHER" id="PTHR44267:SF1">
    <property type="entry name" value="WD REPEAT-CONTAINING PROTEIN 43"/>
    <property type="match status" value="1"/>
</dbReference>
<feature type="compositionally biased region" description="Polar residues" evidence="4">
    <location>
        <begin position="422"/>
        <end position="431"/>
    </location>
</feature>
<name>A0A507QMS1_MONPU</name>
<comment type="subcellular location">
    <subcellularLocation>
        <location evidence="1">Nucleus</location>
    </subcellularLocation>
</comment>
<evidence type="ECO:0000256" key="1">
    <source>
        <dbReference type="ARBA" id="ARBA00004123"/>
    </source>
</evidence>
<dbReference type="GO" id="GO:0032040">
    <property type="term" value="C:small-subunit processome"/>
    <property type="evidence" value="ECO:0007669"/>
    <property type="project" value="UniProtKB-ARBA"/>
</dbReference>
<accession>A0A507QMS1</accession>
<organism evidence="6 7">
    <name type="scientific">Monascus purpureus</name>
    <name type="common">Red mold</name>
    <name type="synonym">Monascus anka</name>
    <dbReference type="NCBI Taxonomy" id="5098"/>
    <lineage>
        <taxon>Eukaryota</taxon>
        <taxon>Fungi</taxon>
        <taxon>Dikarya</taxon>
        <taxon>Ascomycota</taxon>
        <taxon>Pezizomycotina</taxon>
        <taxon>Eurotiomycetes</taxon>
        <taxon>Eurotiomycetidae</taxon>
        <taxon>Eurotiales</taxon>
        <taxon>Aspergillaceae</taxon>
        <taxon>Monascus</taxon>
    </lineage>
</organism>
<dbReference type="InterPro" id="IPR052414">
    <property type="entry name" value="U3_snoRNA-assoc_WDR"/>
</dbReference>
<proteinExistence type="inferred from homology"/>
<reference evidence="6 7" key="1">
    <citation type="submission" date="2019-06" db="EMBL/GenBank/DDBJ databases">
        <title>Wine fermentation using esterase from Monascus purpureus.</title>
        <authorList>
            <person name="Geng C."/>
            <person name="Zhang Y."/>
        </authorList>
    </citation>
    <scope>NUCLEOTIDE SEQUENCE [LARGE SCALE GENOMIC DNA]</scope>
    <source>
        <strain evidence="6">HQ1</strain>
    </source>
</reference>
<dbReference type="SUPFAM" id="SSF50978">
    <property type="entry name" value="WD40 repeat-like"/>
    <property type="match status" value="1"/>
</dbReference>
<evidence type="ECO:0000259" key="5">
    <source>
        <dbReference type="Pfam" id="PF04003"/>
    </source>
</evidence>
<feature type="compositionally biased region" description="Acidic residues" evidence="4">
    <location>
        <begin position="760"/>
        <end position="818"/>
    </location>
</feature>
<dbReference type="Proteomes" id="UP000319663">
    <property type="component" value="Unassembled WGS sequence"/>
</dbReference>
<dbReference type="OrthoDB" id="30195at2759"/>
<feature type="compositionally biased region" description="Acidic residues" evidence="4">
    <location>
        <begin position="709"/>
        <end position="723"/>
    </location>
</feature>
<feature type="compositionally biased region" description="Acidic residues" evidence="4">
    <location>
        <begin position="508"/>
        <end position="517"/>
    </location>
</feature>
<dbReference type="EMBL" id="VIFY01000230">
    <property type="protein sequence ID" value="TQB68297.1"/>
    <property type="molecule type" value="Genomic_DNA"/>
</dbReference>
<feature type="compositionally biased region" description="Acidic residues" evidence="4">
    <location>
        <begin position="469"/>
        <end position="478"/>
    </location>
</feature>
<evidence type="ECO:0000256" key="4">
    <source>
        <dbReference type="SAM" id="MobiDB-lite"/>
    </source>
</evidence>
<feature type="region of interest" description="Disordered" evidence="4">
    <location>
        <begin position="422"/>
        <end position="444"/>
    </location>
</feature>
<evidence type="ECO:0000256" key="2">
    <source>
        <dbReference type="ARBA" id="ARBA00023242"/>
    </source>
</evidence>
<feature type="compositionally biased region" description="Polar residues" evidence="4">
    <location>
        <begin position="853"/>
        <end position="862"/>
    </location>
</feature>
<dbReference type="InterPro" id="IPR007148">
    <property type="entry name" value="SSU_processome_Utp12"/>
</dbReference>
<dbReference type="AlphaFoldDB" id="A0A507QMS1"/>
<dbReference type="GO" id="GO:0000462">
    <property type="term" value="P:maturation of SSU-rRNA from tricistronic rRNA transcript (SSU-rRNA, 5.8S rRNA, LSU-rRNA)"/>
    <property type="evidence" value="ECO:0007669"/>
    <property type="project" value="TreeGrafter"/>
</dbReference>
<dbReference type="Gene3D" id="2.130.10.10">
    <property type="entry name" value="YVTN repeat-like/Quinoprotein amine dehydrogenase"/>
    <property type="match status" value="1"/>
</dbReference>
<evidence type="ECO:0000313" key="6">
    <source>
        <dbReference type="EMBL" id="TQB68297.1"/>
    </source>
</evidence>
<feature type="compositionally biased region" description="Polar residues" evidence="4">
    <location>
        <begin position="728"/>
        <end position="746"/>
    </location>
</feature>
<sequence>MGKKSSRPPASKVSSAASPAVSGLTYTGNKSSVLRASFAPFEFQLALFASVIQGLGAQQLRIHDTNTGRLVCEHELGPREIVTSLDWGYYSVSGGKQKEKQSKRKRKRHSDVNGFDQGDVVVAFGTNTSDIRMYSPTEDKIVGTLSGAHENGVKDFKFTSQRPGEEGWSIGGDNRLVQWDLRTGQSLRTINLPATSTFTTLSRPLPSNPPVICASQTPYIIDVDETGESPLSFPAMRNPIHTIISSSTSSATEGVFLVSDNERYINAFDPQTQKLVMNLVVEKEVSALSLYSGLTKPRGGQTLPLEKQVLAVVTDDGTVELFTKPFSYSKDSQASKTVSLKARGRQMTRRADASVKVLRSENSEALVPVVTAAFEGSELVIAWADGGVIPVFERIKWLDDNTEELSFTGTKNVIRTKSGSALGSVTVNGTKSAEESHVNESRAVVEQGNLAEEDIEMQDSRQAAASLADSEDDSDEDREADKPNEKAGGSRKQEDADSDVEMQNAADEKEEDGDETGEPSFGELLRAHASEEIDVEAGLEDEVRIGPLAPGKSNTAVHQIPSGVSLATVLTQSLKTNDNAMLESCFHTGDLSIIRTTIQRLDSSLAATLLQKLAERLSSRPGRYGHLLIWVQWTCVAHGGALAGKPDLLKRMTTLFKVMDQRSSSLPSLLLLKGKLDMLDAQLGLRQSIRSGAEGADSEDEEHVIYVEGEDDEEDVEDEDSEADANPNRKTSVTPITPRTKTIRNQATDEDESMMNGIGDDSDNDEEEEEDDDEAEDSEDENDVTLLDTEAEESVGSSDAEESLEENEDDEDDEDEDSAGSMVDFIADTEDESQSEDEERSAPPSKKVKVHGNNGTRGKSRR</sequence>
<comment type="caution">
    <text evidence="6">The sequence shown here is derived from an EMBL/GenBank/DDBJ whole genome shotgun (WGS) entry which is preliminary data.</text>
</comment>
<protein>
    <submittedName>
        <fullName evidence="6">Small subunit (SSU) processome component</fullName>
    </submittedName>
</protein>
<feature type="region of interest" description="Disordered" evidence="4">
    <location>
        <begin position="458"/>
        <end position="520"/>
    </location>
</feature>
<evidence type="ECO:0000256" key="3">
    <source>
        <dbReference type="ARBA" id="ARBA00038335"/>
    </source>
</evidence>